<dbReference type="STRING" id="1505723.SAMN04487792_1633"/>
<evidence type="ECO:0000313" key="3">
    <source>
        <dbReference type="EMBL" id="SFD62333.1"/>
    </source>
</evidence>
<dbReference type="AlphaFoldDB" id="A0A1I1U0W0"/>
<dbReference type="Proteomes" id="UP000199599">
    <property type="component" value="Unassembled WGS sequence"/>
</dbReference>
<evidence type="ECO:0000256" key="2">
    <source>
        <dbReference type="SAM" id="Phobius"/>
    </source>
</evidence>
<evidence type="ECO:0000256" key="1">
    <source>
        <dbReference type="SAM" id="Coils"/>
    </source>
</evidence>
<evidence type="ECO:0000313" key="4">
    <source>
        <dbReference type="Proteomes" id="UP000199599"/>
    </source>
</evidence>
<dbReference type="EMBL" id="FOMN01000013">
    <property type="protein sequence ID" value="SFD62333.1"/>
    <property type="molecule type" value="Genomic_DNA"/>
</dbReference>
<dbReference type="RefSeq" id="WP_090094156.1">
    <property type="nucleotide sequence ID" value="NZ_CBCRVU010000006.1"/>
</dbReference>
<proteinExistence type="predicted"/>
<name>A0A1I1U0W0_9LACO</name>
<feature type="coiled-coil region" evidence="1">
    <location>
        <begin position="48"/>
        <end position="82"/>
    </location>
</feature>
<feature type="transmembrane region" description="Helical" evidence="2">
    <location>
        <begin position="20"/>
        <end position="43"/>
    </location>
</feature>
<keyword evidence="2" id="KW-0812">Transmembrane</keyword>
<gene>
    <name evidence="3" type="ORF">SAMN04487792_1633</name>
</gene>
<protein>
    <submittedName>
        <fullName evidence="3">Uncharacterized protein</fullName>
    </submittedName>
</protein>
<keyword evidence="1" id="KW-0175">Coiled coil</keyword>
<accession>A0A1I1U0W0</accession>
<organism evidence="3 4">
    <name type="scientific">Lactobacillus bombicola</name>
    <dbReference type="NCBI Taxonomy" id="1505723"/>
    <lineage>
        <taxon>Bacteria</taxon>
        <taxon>Bacillati</taxon>
        <taxon>Bacillota</taxon>
        <taxon>Bacilli</taxon>
        <taxon>Lactobacillales</taxon>
        <taxon>Lactobacillaceae</taxon>
        <taxon>Lactobacillus</taxon>
    </lineage>
</organism>
<sequence>MSGKNNYQLETTNLRKQNRLLKFVVIFLSILSIGQAIATLYFNHDGSKMQLQRQVEDQRQMIDQLRTEINDSNKDANIETNN</sequence>
<reference evidence="4" key="1">
    <citation type="submission" date="2016-10" db="EMBL/GenBank/DDBJ databases">
        <authorList>
            <person name="Varghese N."/>
            <person name="Submissions S."/>
        </authorList>
    </citation>
    <scope>NUCLEOTIDE SEQUENCE [LARGE SCALE GENOMIC DNA]</scope>
    <source>
        <strain evidence="4">R-53102</strain>
    </source>
</reference>
<keyword evidence="2" id="KW-1133">Transmembrane helix</keyword>
<keyword evidence="2" id="KW-0472">Membrane</keyword>